<dbReference type="WBParaSite" id="Hba_16576">
    <property type="protein sequence ID" value="Hba_16576"/>
    <property type="gene ID" value="Hba_16576"/>
</dbReference>
<dbReference type="InterPro" id="IPR015404">
    <property type="entry name" value="Vps5_C"/>
</dbReference>
<evidence type="ECO:0000313" key="14">
    <source>
        <dbReference type="WBParaSite" id="Hba_16576"/>
    </source>
</evidence>
<dbReference type="SMART" id="SM00312">
    <property type="entry name" value="PX"/>
    <property type="match status" value="1"/>
</dbReference>
<dbReference type="PROSITE" id="PS50195">
    <property type="entry name" value="PX"/>
    <property type="match status" value="1"/>
</dbReference>
<dbReference type="Pfam" id="PF09325">
    <property type="entry name" value="Vps5"/>
    <property type="match status" value="2"/>
</dbReference>
<dbReference type="PANTHER" id="PTHR10555">
    <property type="entry name" value="SORTING NEXIN"/>
    <property type="match status" value="1"/>
</dbReference>
<dbReference type="GO" id="GO:0034498">
    <property type="term" value="P:early endosome to Golgi transport"/>
    <property type="evidence" value="ECO:0007669"/>
    <property type="project" value="TreeGrafter"/>
</dbReference>
<sequence length="535" mass="61617">MLSGDDTLVMSEDEAQNGNKAPSLLVDDGDEINLTCDSDIRSKLRLDTSSVESPFSSTEQHSGISGIRSSTSPSTKSPVRSPEVPFILTIKLTDFEKKGDGINAYIVYKIITISENVPGMSDRTYEVWRRFSDFLGLHDKLIEKYLSKGVVVPAAPEKSIAAMTKTKTTSDPALSRDVTLRRARQLERFLRRIVEHPRMRADCDVRDFLTMETDLPRAVQTAALSSAGMKRMFRSVGEVRLFTIINYRNNIKYYQVFSKMAFHMEEGDRWFEQTQSHIDELDESLRRLLHLAEGLTTTRKELAHAQESMSKVCMLLFYYNEHLYMLHRLENHKKIMLFFGLFSGLSMLASCEESTALARVLSHLTETEENAATLWAKQAEMDAIKFTESINEYVGLIGSLKDVFGERVRVWQSWQSAQQSLAKKREQKARLELSGKNDRASALKDEMDEAVLKMDGLETEFGDLSKLIREEVGRFEVQRRHDMRQMLIQYMESLIETHTEFQLFVFFINLNIMLNWFQMLKVWEKFEPETHSIIV</sequence>
<keyword evidence="8" id="KW-0653">Protein transport</keyword>
<feature type="domain" description="PX" evidence="12">
    <location>
        <begin position="86"/>
        <end position="216"/>
    </location>
</feature>
<dbReference type="Proteomes" id="UP000095283">
    <property type="component" value="Unplaced"/>
</dbReference>
<evidence type="ECO:0000256" key="10">
    <source>
        <dbReference type="ARBA" id="ARBA00023136"/>
    </source>
</evidence>
<evidence type="ECO:0000256" key="8">
    <source>
        <dbReference type="ARBA" id="ARBA00022927"/>
    </source>
</evidence>
<evidence type="ECO:0000256" key="9">
    <source>
        <dbReference type="ARBA" id="ARBA00023034"/>
    </source>
</evidence>
<dbReference type="InterPro" id="IPR027267">
    <property type="entry name" value="AH/BAR_dom_sf"/>
</dbReference>
<dbReference type="AlphaFoldDB" id="A0A1I7XGY5"/>
<dbReference type="SUPFAM" id="SSF64268">
    <property type="entry name" value="PX domain"/>
    <property type="match status" value="1"/>
</dbReference>
<evidence type="ECO:0000256" key="5">
    <source>
        <dbReference type="ARBA" id="ARBA00022448"/>
    </source>
</evidence>
<dbReference type="GO" id="GO:0010008">
    <property type="term" value="C:endosome membrane"/>
    <property type="evidence" value="ECO:0007669"/>
    <property type="project" value="TreeGrafter"/>
</dbReference>
<dbReference type="GO" id="GO:0005794">
    <property type="term" value="C:Golgi apparatus"/>
    <property type="evidence" value="ECO:0007669"/>
    <property type="project" value="UniProtKB-SubCell"/>
</dbReference>
<keyword evidence="10" id="KW-0472">Membrane</keyword>
<dbReference type="GO" id="GO:0035091">
    <property type="term" value="F:phosphatidylinositol binding"/>
    <property type="evidence" value="ECO:0007669"/>
    <property type="project" value="InterPro"/>
</dbReference>
<dbReference type="InterPro" id="IPR036871">
    <property type="entry name" value="PX_dom_sf"/>
</dbReference>
<dbReference type="FunFam" id="1.20.1270.60:FF:000022">
    <property type="entry name" value="Sorting nexin 3 protein"/>
    <property type="match status" value="1"/>
</dbReference>
<dbReference type="InterPro" id="IPR001683">
    <property type="entry name" value="PX_dom"/>
</dbReference>
<keyword evidence="7" id="KW-0597">Phosphoprotein</keyword>
<dbReference type="GO" id="GO:0015031">
    <property type="term" value="P:protein transport"/>
    <property type="evidence" value="ECO:0007669"/>
    <property type="project" value="UniProtKB-KW"/>
</dbReference>
<dbReference type="Gene3D" id="1.20.1270.60">
    <property type="entry name" value="Arfaptin homology (AH) domain/BAR domain"/>
    <property type="match status" value="1"/>
</dbReference>
<keyword evidence="5" id="KW-0813">Transport</keyword>
<evidence type="ECO:0000256" key="7">
    <source>
        <dbReference type="ARBA" id="ARBA00022553"/>
    </source>
</evidence>
<evidence type="ECO:0000256" key="6">
    <source>
        <dbReference type="ARBA" id="ARBA00022490"/>
    </source>
</evidence>
<comment type="similarity">
    <text evidence="4">Belongs to the sorting nexin family.</text>
</comment>
<evidence type="ECO:0000256" key="1">
    <source>
        <dbReference type="ARBA" id="ARBA00004287"/>
    </source>
</evidence>
<keyword evidence="6" id="KW-0963">Cytoplasm</keyword>
<evidence type="ECO:0000256" key="11">
    <source>
        <dbReference type="SAM" id="MobiDB-lite"/>
    </source>
</evidence>
<dbReference type="SUPFAM" id="SSF103657">
    <property type="entry name" value="BAR/IMD domain-like"/>
    <property type="match status" value="1"/>
</dbReference>
<evidence type="ECO:0000256" key="4">
    <source>
        <dbReference type="ARBA" id="ARBA00010883"/>
    </source>
</evidence>
<evidence type="ECO:0000259" key="12">
    <source>
        <dbReference type="PROSITE" id="PS50195"/>
    </source>
</evidence>
<dbReference type="Gene3D" id="3.30.1520.10">
    <property type="entry name" value="Phox-like domain"/>
    <property type="match status" value="1"/>
</dbReference>
<organism evidence="13 14">
    <name type="scientific">Heterorhabditis bacteriophora</name>
    <name type="common">Entomopathogenic nematode worm</name>
    <dbReference type="NCBI Taxonomy" id="37862"/>
    <lineage>
        <taxon>Eukaryota</taxon>
        <taxon>Metazoa</taxon>
        <taxon>Ecdysozoa</taxon>
        <taxon>Nematoda</taxon>
        <taxon>Chromadorea</taxon>
        <taxon>Rhabditida</taxon>
        <taxon>Rhabditina</taxon>
        <taxon>Rhabditomorpha</taxon>
        <taxon>Strongyloidea</taxon>
        <taxon>Heterorhabditidae</taxon>
        <taxon>Heterorhabditis</taxon>
    </lineage>
</organism>
<dbReference type="GO" id="GO:0005829">
    <property type="term" value="C:cytosol"/>
    <property type="evidence" value="ECO:0007669"/>
    <property type="project" value="GOC"/>
</dbReference>
<evidence type="ECO:0000256" key="3">
    <source>
        <dbReference type="ARBA" id="ARBA00004555"/>
    </source>
</evidence>
<reference evidence="14" key="1">
    <citation type="submission" date="2016-11" db="UniProtKB">
        <authorList>
            <consortium name="WormBaseParasite"/>
        </authorList>
    </citation>
    <scope>IDENTIFICATION</scope>
</reference>
<evidence type="ECO:0000256" key="2">
    <source>
        <dbReference type="ARBA" id="ARBA00004496"/>
    </source>
</evidence>
<accession>A0A1I7XGY5</accession>
<dbReference type="GO" id="GO:0098796">
    <property type="term" value="C:membrane protein complex"/>
    <property type="evidence" value="ECO:0007669"/>
    <property type="project" value="UniProtKB-ARBA"/>
</dbReference>
<keyword evidence="9" id="KW-0333">Golgi apparatus</keyword>
<evidence type="ECO:0000313" key="13">
    <source>
        <dbReference type="Proteomes" id="UP000095283"/>
    </source>
</evidence>
<feature type="region of interest" description="Disordered" evidence="11">
    <location>
        <begin position="51"/>
        <end position="81"/>
    </location>
</feature>
<dbReference type="Pfam" id="PF00787">
    <property type="entry name" value="PX"/>
    <property type="match status" value="1"/>
</dbReference>
<dbReference type="PANTHER" id="PTHR10555:SF170">
    <property type="entry name" value="FI18122P1"/>
    <property type="match status" value="1"/>
</dbReference>
<feature type="region of interest" description="Disordered" evidence="11">
    <location>
        <begin position="1"/>
        <end position="27"/>
    </location>
</feature>
<keyword evidence="13" id="KW-1185">Reference proteome</keyword>
<protein>
    <submittedName>
        <fullName evidence="14">PX domain-containing protein</fullName>
    </submittedName>
</protein>
<feature type="compositionally biased region" description="Polar residues" evidence="11">
    <location>
        <begin position="51"/>
        <end position="78"/>
    </location>
</feature>
<proteinExistence type="inferred from homology"/>
<comment type="subcellular location">
    <subcellularLocation>
        <location evidence="2">Cytoplasm</location>
    </subcellularLocation>
    <subcellularLocation>
        <location evidence="3">Golgi apparatus</location>
    </subcellularLocation>
    <subcellularLocation>
        <location evidence="1">Membrane</location>
        <topology evidence="1">Peripheral membrane protein</topology>
        <orientation evidence="1">Cytoplasmic side</orientation>
    </subcellularLocation>
</comment>
<name>A0A1I7XGY5_HETBA</name>